<evidence type="ECO:0000256" key="2">
    <source>
        <dbReference type="ARBA" id="ARBA00008190"/>
    </source>
</evidence>
<feature type="compositionally biased region" description="Polar residues" evidence="11">
    <location>
        <begin position="461"/>
        <end position="471"/>
    </location>
</feature>
<evidence type="ECO:0000313" key="14">
    <source>
        <dbReference type="EMBL" id="ADY43079.1"/>
    </source>
</evidence>
<dbReference type="GO" id="GO:0005634">
    <property type="term" value="C:nucleus"/>
    <property type="evidence" value="ECO:0007669"/>
    <property type="project" value="UniProtKB-SubCell"/>
</dbReference>
<keyword evidence="3 10" id="KW-0805">Transcription regulation</keyword>
<comment type="similarity">
    <text evidence="2 10">Belongs to the CUT homeobox family.</text>
</comment>
<evidence type="ECO:0000256" key="7">
    <source>
        <dbReference type="ARBA" id="ARBA00023242"/>
    </source>
</evidence>
<dbReference type="SUPFAM" id="SSF47413">
    <property type="entry name" value="lambda repressor-like DNA-binding domains"/>
    <property type="match status" value="1"/>
</dbReference>
<dbReference type="InterPro" id="IPR051649">
    <property type="entry name" value="CUT_Homeobox"/>
</dbReference>
<dbReference type="GO" id="GO:0000981">
    <property type="term" value="F:DNA-binding transcription factor activity, RNA polymerase II-specific"/>
    <property type="evidence" value="ECO:0007669"/>
    <property type="project" value="TreeGrafter"/>
</dbReference>
<comment type="subcellular location">
    <subcellularLocation>
        <location evidence="1 8 9">Nucleus</location>
    </subcellularLocation>
</comment>
<feature type="region of interest" description="Disordered" evidence="11">
    <location>
        <begin position="268"/>
        <end position="299"/>
    </location>
</feature>
<organism evidence="14">
    <name type="scientific">Ascaris suum</name>
    <name type="common">Pig roundworm</name>
    <name type="synonym">Ascaris lumbricoides</name>
    <dbReference type="NCBI Taxonomy" id="6253"/>
    <lineage>
        <taxon>Eukaryota</taxon>
        <taxon>Metazoa</taxon>
        <taxon>Ecdysozoa</taxon>
        <taxon>Nematoda</taxon>
        <taxon>Chromadorea</taxon>
        <taxon>Rhabditida</taxon>
        <taxon>Spirurina</taxon>
        <taxon>Ascaridomorpha</taxon>
        <taxon>Ascaridoidea</taxon>
        <taxon>Ascarididae</taxon>
        <taxon>Ascaris</taxon>
    </lineage>
</organism>
<feature type="region of interest" description="Disordered" evidence="11">
    <location>
        <begin position="1"/>
        <end position="38"/>
    </location>
</feature>
<dbReference type="GO" id="GO:0000978">
    <property type="term" value="F:RNA polymerase II cis-regulatory region sequence-specific DNA binding"/>
    <property type="evidence" value="ECO:0007669"/>
    <property type="project" value="TreeGrafter"/>
</dbReference>
<dbReference type="PANTHER" id="PTHR14057">
    <property type="entry name" value="TRANSCRIPTION FACTOR ONECUT"/>
    <property type="match status" value="1"/>
</dbReference>
<dbReference type="Pfam" id="PF02376">
    <property type="entry name" value="CUT"/>
    <property type="match status" value="1"/>
</dbReference>
<feature type="DNA-binding region" description="Homeobox" evidence="8">
    <location>
        <begin position="395"/>
        <end position="454"/>
    </location>
</feature>
<evidence type="ECO:0000256" key="6">
    <source>
        <dbReference type="ARBA" id="ARBA00023163"/>
    </source>
</evidence>
<keyword evidence="5 8" id="KW-0371">Homeobox</keyword>
<evidence type="ECO:0000256" key="9">
    <source>
        <dbReference type="RuleBase" id="RU000682"/>
    </source>
</evidence>
<keyword evidence="7 8" id="KW-0539">Nucleus</keyword>
<dbReference type="EMBL" id="JI168270">
    <property type="protein sequence ID" value="ADY43079.1"/>
    <property type="molecule type" value="mRNA"/>
</dbReference>
<dbReference type="InterPro" id="IPR009057">
    <property type="entry name" value="Homeodomain-like_sf"/>
</dbReference>
<evidence type="ECO:0000256" key="1">
    <source>
        <dbReference type="ARBA" id="ARBA00004123"/>
    </source>
</evidence>
<dbReference type="Pfam" id="PF00046">
    <property type="entry name" value="Homeodomain"/>
    <property type="match status" value="1"/>
</dbReference>
<dbReference type="Gene3D" id="1.10.260.40">
    <property type="entry name" value="lambda repressor-like DNA-binding domains"/>
    <property type="match status" value="1"/>
</dbReference>
<dbReference type="InterPro" id="IPR001356">
    <property type="entry name" value="HD"/>
</dbReference>
<feature type="region of interest" description="Disordered" evidence="11">
    <location>
        <begin position="448"/>
        <end position="485"/>
    </location>
</feature>
<dbReference type="SUPFAM" id="SSF46689">
    <property type="entry name" value="Homeodomain-like"/>
    <property type="match status" value="1"/>
</dbReference>
<keyword evidence="6 10" id="KW-0804">Transcription</keyword>
<dbReference type="SMART" id="SM00389">
    <property type="entry name" value="HOX"/>
    <property type="match status" value="1"/>
</dbReference>
<evidence type="ECO:0000259" key="13">
    <source>
        <dbReference type="PROSITE" id="PS51042"/>
    </source>
</evidence>
<evidence type="ECO:0000256" key="3">
    <source>
        <dbReference type="ARBA" id="ARBA00023015"/>
    </source>
</evidence>
<feature type="compositionally biased region" description="Pro residues" evidence="11">
    <location>
        <begin position="475"/>
        <end position="485"/>
    </location>
</feature>
<feature type="compositionally biased region" description="Low complexity" evidence="11">
    <location>
        <begin position="11"/>
        <end position="23"/>
    </location>
</feature>
<evidence type="ECO:0000256" key="11">
    <source>
        <dbReference type="SAM" id="MobiDB-lite"/>
    </source>
</evidence>
<accession>F1KYX5</accession>
<dbReference type="InterPro" id="IPR010982">
    <property type="entry name" value="Lambda_DNA-bd_dom_sf"/>
</dbReference>
<dbReference type="FunFam" id="1.10.260.40:FF:000005">
    <property type="entry name" value="One cut domain family member"/>
    <property type="match status" value="1"/>
</dbReference>
<evidence type="ECO:0000259" key="12">
    <source>
        <dbReference type="PROSITE" id="PS50071"/>
    </source>
</evidence>
<dbReference type="InterPro" id="IPR003350">
    <property type="entry name" value="CUT_dom"/>
</dbReference>
<name>F1KYX5_ASCSU</name>
<dbReference type="PROSITE" id="PS51042">
    <property type="entry name" value="CUT"/>
    <property type="match status" value="1"/>
</dbReference>
<protein>
    <recommendedName>
        <fullName evidence="10">One cut domain family member</fullName>
    </recommendedName>
</protein>
<keyword evidence="4 8" id="KW-0238">DNA-binding</keyword>
<dbReference type="PANTHER" id="PTHR14057:SF47">
    <property type="entry name" value="HOMEOBOX PROTEIN ONECUT"/>
    <property type="match status" value="1"/>
</dbReference>
<feature type="domain" description="Homeobox" evidence="12">
    <location>
        <begin position="393"/>
        <end position="453"/>
    </location>
</feature>
<dbReference type="PROSITE" id="PS50071">
    <property type="entry name" value="HOMEOBOX_2"/>
    <property type="match status" value="1"/>
</dbReference>
<evidence type="ECO:0000256" key="10">
    <source>
        <dbReference type="RuleBase" id="RU361129"/>
    </source>
</evidence>
<dbReference type="AlphaFoldDB" id="F1KYX5"/>
<feature type="domain" description="CUT" evidence="13">
    <location>
        <begin position="291"/>
        <end position="377"/>
    </location>
</feature>
<dbReference type="SMART" id="SM01109">
    <property type="entry name" value="CUT"/>
    <property type="match status" value="1"/>
</dbReference>
<dbReference type="CDD" id="cd00086">
    <property type="entry name" value="homeodomain"/>
    <property type="match status" value="1"/>
</dbReference>
<feature type="compositionally biased region" description="Low complexity" evidence="11">
    <location>
        <begin position="170"/>
        <end position="180"/>
    </location>
</feature>
<feature type="region of interest" description="Disordered" evidence="11">
    <location>
        <begin position="154"/>
        <end position="193"/>
    </location>
</feature>
<proteinExistence type="evidence at transcript level"/>
<dbReference type="FunFam" id="1.10.10.60:FF:000054">
    <property type="entry name" value="One cut domain family member"/>
    <property type="match status" value="1"/>
</dbReference>
<reference evidence="14" key="1">
    <citation type="journal article" date="2011" name="Genome Res.">
        <title>Deep small RNA sequencing from the nematode Ascaris reveals conservation, functional diversification, and novel developmental profiles.</title>
        <authorList>
            <person name="Wang J."/>
            <person name="Czech B."/>
            <person name="Crunk A."/>
            <person name="Wallace A."/>
            <person name="Mitreva M."/>
            <person name="Hannon G.J."/>
            <person name="Davis R.E."/>
        </authorList>
    </citation>
    <scope>NUCLEOTIDE SEQUENCE</scope>
</reference>
<sequence>MEALESGPMTSSSSDPLLSAALSTRSPAVPSAHGTDDYRTHLNETSSCYHTLNGGRISPHTTVSTSASAVFNQYTTLQPLQPLPPISTVTNSAEKFGARTSSPTAVAEARTNNDTATANSLFFQQSQVANTSPATLNFNTFAYNVNIKYEYDMKSEQDSADDQQPPPQQPSQQQTPSQQTNDADSTPAGSNALVAHRGIPGEYAAVPVTLPQQLQQLNEPFSPSQSPYVPSYSTVMELRPPKQEKLCFGTSNAFDTFGTTTDILEAASIDNNDRSGSSPIRERSAPPSGSPDSGSDMDELNTKDLAQRISAELKRYSIPQAIFAQRVLCRSQGTLSDLLRNPKPWSKLKSGRETFRRMAKWLQEPEFQRMSALRLAACKRKEEQQVNGGVQPVAPKKPRLVFTDIQRRTLQAIFKETKRPSREMQLTISQQLQLDPTTVANFFMNARRRGHDRSRQEEEQSMISSTATEEQVLSPLPPPPVFEQL</sequence>
<evidence type="ECO:0000256" key="8">
    <source>
        <dbReference type="PROSITE-ProRule" id="PRU00108"/>
    </source>
</evidence>
<dbReference type="Gene3D" id="1.10.10.60">
    <property type="entry name" value="Homeodomain-like"/>
    <property type="match status" value="1"/>
</dbReference>
<evidence type="ECO:0000256" key="5">
    <source>
        <dbReference type="ARBA" id="ARBA00023155"/>
    </source>
</evidence>
<evidence type="ECO:0000256" key="4">
    <source>
        <dbReference type="ARBA" id="ARBA00023125"/>
    </source>
</evidence>